<sequence>MSTLTISSTQCNACNVSFETPELRRAHAKSEWHVANIRRRVAGLTPLPQPSPSLELADSGPDSDHTAEDDDSSDESLGSAVASGTAPEFVLERCLFCNVESTTFDNNVAHMRKVHGLFVPDVDHLVVDLVAVIRYLHLVIFSFHECLHCHSLRQSAEAAQQHMLGKGHCTIDISHDDSEYLDFYDFGTADGNDEDGEQRQPSSWRTPGVPSSQLGDDSTRLPSGKLISRRSATQPSQHRQRSQQLQHPQLESPSTDDSSVPANSAPPSASDASQPADSPSSSLTKSEKRGLALVKNMGTLSLSDQTTLSRLSGPEQRALLATQKNQKDAARRAELRYRNRVETLGNKTLMKHFKPDVPGPKNG</sequence>
<dbReference type="InterPro" id="IPR036236">
    <property type="entry name" value="Znf_C2H2_sf"/>
</dbReference>
<feature type="compositionally biased region" description="Low complexity" evidence="7">
    <location>
        <begin position="234"/>
        <end position="282"/>
    </location>
</feature>
<evidence type="ECO:0000256" key="7">
    <source>
        <dbReference type="SAM" id="MobiDB-lite"/>
    </source>
</evidence>
<dbReference type="GO" id="GO:0005737">
    <property type="term" value="C:cytoplasm"/>
    <property type="evidence" value="ECO:0007669"/>
    <property type="project" value="UniProtKB-SubCell"/>
</dbReference>
<dbReference type="GO" id="GO:0042273">
    <property type="term" value="P:ribosomal large subunit biogenesis"/>
    <property type="evidence" value="ECO:0007669"/>
    <property type="project" value="TreeGrafter"/>
</dbReference>
<comment type="subcellular location">
    <subcellularLocation>
        <location evidence="1">Cytoplasm</location>
    </subcellularLocation>
</comment>
<keyword evidence="6" id="KW-0862">Zinc</keyword>
<evidence type="ECO:0000259" key="8">
    <source>
        <dbReference type="SMART" id="SM00451"/>
    </source>
</evidence>
<feature type="compositionally biased region" description="Polar residues" evidence="7">
    <location>
        <begin position="199"/>
        <end position="216"/>
    </location>
</feature>
<keyword evidence="4" id="KW-0677">Repeat</keyword>
<keyword evidence="10" id="KW-1185">Reference proteome</keyword>
<dbReference type="GO" id="GO:0008270">
    <property type="term" value="F:zinc ion binding"/>
    <property type="evidence" value="ECO:0007669"/>
    <property type="project" value="UniProtKB-KW"/>
</dbReference>
<feature type="domain" description="U1-type" evidence="8">
    <location>
        <begin position="6"/>
        <end position="40"/>
    </location>
</feature>
<evidence type="ECO:0000256" key="5">
    <source>
        <dbReference type="ARBA" id="ARBA00022771"/>
    </source>
</evidence>
<evidence type="ECO:0000313" key="10">
    <source>
        <dbReference type="Proteomes" id="UP001285441"/>
    </source>
</evidence>
<dbReference type="EMBL" id="JAULSW010000004">
    <property type="protein sequence ID" value="KAK3385811.1"/>
    <property type="molecule type" value="Genomic_DNA"/>
</dbReference>
<dbReference type="InterPro" id="IPR041661">
    <property type="entry name" value="ZN622/Rei1/Reh1_Znf-C2H2"/>
</dbReference>
<evidence type="ECO:0000256" key="2">
    <source>
        <dbReference type="ARBA" id="ARBA00022490"/>
    </source>
</evidence>
<evidence type="ECO:0000256" key="1">
    <source>
        <dbReference type="ARBA" id="ARBA00004496"/>
    </source>
</evidence>
<accession>A0AAE0NQI8</accession>
<evidence type="ECO:0000256" key="6">
    <source>
        <dbReference type="ARBA" id="ARBA00022833"/>
    </source>
</evidence>
<protein>
    <submittedName>
        <fullName evidence="9">C2H2 type zinc-finger-domain-containing protein</fullName>
    </submittedName>
</protein>
<reference evidence="9" key="1">
    <citation type="journal article" date="2023" name="Mol. Phylogenet. Evol.">
        <title>Genome-scale phylogeny and comparative genomics of the fungal order Sordariales.</title>
        <authorList>
            <person name="Hensen N."/>
            <person name="Bonometti L."/>
            <person name="Westerberg I."/>
            <person name="Brannstrom I.O."/>
            <person name="Guillou S."/>
            <person name="Cros-Aarteil S."/>
            <person name="Calhoun S."/>
            <person name="Haridas S."/>
            <person name="Kuo A."/>
            <person name="Mondo S."/>
            <person name="Pangilinan J."/>
            <person name="Riley R."/>
            <person name="LaButti K."/>
            <person name="Andreopoulos B."/>
            <person name="Lipzen A."/>
            <person name="Chen C."/>
            <person name="Yan M."/>
            <person name="Daum C."/>
            <person name="Ng V."/>
            <person name="Clum A."/>
            <person name="Steindorff A."/>
            <person name="Ohm R.A."/>
            <person name="Martin F."/>
            <person name="Silar P."/>
            <person name="Natvig D.O."/>
            <person name="Lalanne C."/>
            <person name="Gautier V."/>
            <person name="Ament-Velasquez S.L."/>
            <person name="Kruys A."/>
            <person name="Hutchinson M.I."/>
            <person name="Powell A.J."/>
            <person name="Barry K."/>
            <person name="Miller A.N."/>
            <person name="Grigoriev I.V."/>
            <person name="Debuchy R."/>
            <person name="Gladieux P."/>
            <person name="Hiltunen Thoren M."/>
            <person name="Johannesson H."/>
        </authorList>
    </citation>
    <scope>NUCLEOTIDE SEQUENCE</scope>
    <source>
        <strain evidence="9">CBS 232.78</strain>
    </source>
</reference>
<dbReference type="InterPro" id="IPR040025">
    <property type="entry name" value="Znf622/Rei1/Reh1"/>
</dbReference>
<dbReference type="InterPro" id="IPR003604">
    <property type="entry name" value="Matrin/U1-like-C_Znf_C2H2"/>
</dbReference>
<dbReference type="PANTHER" id="PTHR13182">
    <property type="entry name" value="ZINC FINGER PROTEIN 622"/>
    <property type="match status" value="1"/>
</dbReference>
<feature type="region of interest" description="Disordered" evidence="7">
    <location>
        <begin position="44"/>
        <end position="80"/>
    </location>
</feature>
<dbReference type="Pfam" id="PF12756">
    <property type="entry name" value="zf-C2H2_2"/>
    <property type="match status" value="1"/>
</dbReference>
<keyword evidence="5 9" id="KW-0863">Zinc-finger</keyword>
<keyword evidence="2" id="KW-0963">Cytoplasm</keyword>
<proteinExistence type="predicted"/>
<dbReference type="SMART" id="SM00451">
    <property type="entry name" value="ZnF_U1"/>
    <property type="match status" value="1"/>
</dbReference>
<evidence type="ECO:0000256" key="3">
    <source>
        <dbReference type="ARBA" id="ARBA00022723"/>
    </source>
</evidence>
<dbReference type="PANTHER" id="PTHR13182:SF8">
    <property type="entry name" value="CYTOPLASMIC 60S SUBUNIT BIOGENESIS FACTOR ZNF622"/>
    <property type="match status" value="1"/>
</dbReference>
<dbReference type="AlphaFoldDB" id="A0AAE0NQI8"/>
<name>A0AAE0NQI8_9PEZI</name>
<dbReference type="Proteomes" id="UP001285441">
    <property type="component" value="Unassembled WGS sequence"/>
</dbReference>
<gene>
    <name evidence="9" type="ORF">B0H63DRAFT_187804</name>
</gene>
<dbReference type="GO" id="GO:0030687">
    <property type="term" value="C:preribosome, large subunit precursor"/>
    <property type="evidence" value="ECO:0007669"/>
    <property type="project" value="TreeGrafter"/>
</dbReference>
<dbReference type="GO" id="GO:0003676">
    <property type="term" value="F:nucleic acid binding"/>
    <property type="evidence" value="ECO:0007669"/>
    <property type="project" value="InterPro"/>
</dbReference>
<comment type="caution">
    <text evidence="9">The sequence shown here is derived from an EMBL/GenBank/DDBJ whole genome shotgun (WGS) entry which is preliminary data.</text>
</comment>
<dbReference type="SUPFAM" id="SSF57667">
    <property type="entry name" value="beta-beta-alpha zinc fingers"/>
    <property type="match status" value="1"/>
</dbReference>
<evidence type="ECO:0000256" key="4">
    <source>
        <dbReference type="ARBA" id="ARBA00022737"/>
    </source>
</evidence>
<reference evidence="9" key="2">
    <citation type="submission" date="2023-06" db="EMBL/GenBank/DDBJ databases">
        <authorList>
            <consortium name="Lawrence Berkeley National Laboratory"/>
            <person name="Haridas S."/>
            <person name="Hensen N."/>
            <person name="Bonometti L."/>
            <person name="Westerberg I."/>
            <person name="Brannstrom I.O."/>
            <person name="Guillou S."/>
            <person name="Cros-Aarteil S."/>
            <person name="Calhoun S."/>
            <person name="Kuo A."/>
            <person name="Mondo S."/>
            <person name="Pangilinan J."/>
            <person name="Riley R."/>
            <person name="LaButti K."/>
            <person name="Andreopoulos B."/>
            <person name="Lipzen A."/>
            <person name="Chen C."/>
            <person name="Yanf M."/>
            <person name="Daum C."/>
            <person name="Ng V."/>
            <person name="Clum A."/>
            <person name="Steindorff A."/>
            <person name="Ohm R."/>
            <person name="Martin F."/>
            <person name="Silar P."/>
            <person name="Natvig D."/>
            <person name="Lalanne C."/>
            <person name="Gautier V."/>
            <person name="Ament-velasquez S.L."/>
            <person name="Kruys A."/>
            <person name="Hutchinson M.I."/>
            <person name="Powell A.J."/>
            <person name="Barry K."/>
            <person name="Miller A.N."/>
            <person name="Grigoriev I.V."/>
            <person name="Debuchy R."/>
            <person name="Gladieux P."/>
            <person name="Thoren M.H."/>
            <person name="Johannesson H."/>
        </authorList>
    </citation>
    <scope>NUCLEOTIDE SEQUENCE</scope>
    <source>
        <strain evidence="9">CBS 232.78</strain>
    </source>
</reference>
<feature type="region of interest" description="Disordered" evidence="7">
    <location>
        <begin position="184"/>
        <end position="287"/>
    </location>
</feature>
<keyword evidence="3" id="KW-0479">Metal-binding</keyword>
<organism evidence="9 10">
    <name type="scientific">Podospora didyma</name>
    <dbReference type="NCBI Taxonomy" id="330526"/>
    <lineage>
        <taxon>Eukaryota</taxon>
        <taxon>Fungi</taxon>
        <taxon>Dikarya</taxon>
        <taxon>Ascomycota</taxon>
        <taxon>Pezizomycotina</taxon>
        <taxon>Sordariomycetes</taxon>
        <taxon>Sordariomycetidae</taxon>
        <taxon>Sordariales</taxon>
        <taxon>Podosporaceae</taxon>
        <taxon>Podospora</taxon>
    </lineage>
</organism>
<evidence type="ECO:0000313" key="9">
    <source>
        <dbReference type="EMBL" id="KAK3385811.1"/>
    </source>
</evidence>